<organism evidence="1">
    <name type="scientific">Arundo donax</name>
    <name type="common">Giant reed</name>
    <name type="synonym">Donax arundinaceus</name>
    <dbReference type="NCBI Taxonomy" id="35708"/>
    <lineage>
        <taxon>Eukaryota</taxon>
        <taxon>Viridiplantae</taxon>
        <taxon>Streptophyta</taxon>
        <taxon>Embryophyta</taxon>
        <taxon>Tracheophyta</taxon>
        <taxon>Spermatophyta</taxon>
        <taxon>Magnoliopsida</taxon>
        <taxon>Liliopsida</taxon>
        <taxon>Poales</taxon>
        <taxon>Poaceae</taxon>
        <taxon>PACMAD clade</taxon>
        <taxon>Arundinoideae</taxon>
        <taxon>Arundineae</taxon>
        <taxon>Arundo</taxon>
    </lineage>
</organism>
<dbReference type="AlphaFoldDB" id="A0A0A9DUN4"/>
<reference evidence="1" key="1">
    <citation type="submission" date="2014-09" db="EMBL/GenBank/DDBJ databases">
        <authorList>
            <person name="Magalhaes I.L.F."/>
            <person name="Oliveira U."/>
            <person name="Santos F.R."/>
            <person name="Vidigal T.H.D.A."/>
            <person name="Brescovit A.D."/>
            <person name="Santos A.J."/>
        </authorList>
    </citation>
    <scope>NUCLEOTIDE SEQUENCE</scope>
    <source>
        <tissue evidence="1">Shoot tissue taken approximately 20 cm above the soil surface</tissue>
    </source>
</reference>
<sequence length="50" mass="5700">MLNTKILTSVYRQIGFPGFSFWCKSDKLQADTVTVVSWHPSHFASEPIPM</sequence>
<dbReference type="EMBL" id="GBRH01210423">
    <property type="protein sequence ID" value="JAD87472.1"/>
    <property type="molecule type" value="Transcribed_RNA"/>
</dbReference>
<protein>
    <submittedName>
        <fullName evidence="1">Uncharacterized protein</fullName>
    </submittedName>
</protein>
<proteinExistence type="predicted"/>
<reference evidence="1" key="2">
    <citation type="journal article" date="2015" name="Data Brief">
        <title>Shoot transcriptome of the giant reed, Arundo donax.</title>
        <authorList>
            <person name="Barrero R.A."/>
            <person name="Guerrero F.D."/>
            <person name="Moolhuijzen P."/>
            <person name="Goolsby J.A."/>
            <person name="Tidwell J."/>
            <person name="Bellgard S.E."/>
            <person name="Bellgard M.I."/>
        </authorList>
    </citation>
    <scope>NUCLEOTIDE SEQUENCE</scope>
    <source>
        <tissue evidence="1">Shoot tissue taken approximately 20 cm above the soil surface</tissue>
    </source>
</reference>
<name>A0A0A9DUN4_ARUDO</name>
<evidence type="ECO:0000313" key="1">
    <source>
        <dbReference type="EMBL" id="JAD87472.1"/>
    </source>
</evidence>
<accession>A0A0A9DUN4</accession>